<protein>
    <submittedName>
        <fullName evidence="2">Retrovirus-related Pol polyprotein from transposon 17.6</fullName>
    </submittedName>
</protein>
<feature type="domain" description="Reverse transcriptase" evidence="1">
    <location>
        <begin position="1"/>
        <end position="98"/>
    </location>
</feature>
<dbReference type="EMBL" id="KK115404">
    <property type="protein sequence ID" value="KFM65053.1"/>
    <property type="molecule type" value="Genomic_DNA"/>
</dbReference>
<keyword evidence="3" id="KW-1185">Reference proteome</keyword>
<dbReference type="OMA" id="CWIAKEE"/>
<dbReference type="STRING" id="407821.A0A087TIW4"/>
<dbReference type="Gene3D" id="3.10.10.10">
    <property type="entry name" value="HIV Type 1 Reverse Transcriptase, subunit A, domain 1"/>
    <property type="match status" value="1"/>
</dbReference>
<dbReference type="PANTHER" id="PTHR24559">
    <property type="entry name" value="TRANSPOSON TY3-I GAG-POL POLYPROTEIN"/>
    <property type="match status" value="1"/>
</dbReference>
<dbReference type="SUPFAM" id="SSF56672">
    <property type="entry name" value="DNA/RNA polymerases"/>
    <property type="match status" value="1"/>
</dbReference>
<evidence type="ECO:0000313" key="3">
    <source>
        <dbReference type="Proteomes" id="UP000054359"/>
    </source>
</evidence>
<dbReference type="Proteomes" id="UP000054359">
    <property type="component" value="Unassembled WGS sequence"/>
</dbReference>
<evidence type="ECO:0000313" key="2">
    <source>
        <dbReference type="EMBL" id="KFM65053.1"/>
    </source>
</evidence>
<dbReference type="InterPro" id="IPR043128">
    <property type="entry name" value="Rev_trsase/Diguanyl_cyclase"/>
</dbReference>
<sequence>MTTLDLTSDYFQIAVKPEDVEKTAFITKSGVYAFLSLSGPPATFQNVMDIILRLLLGKSTVIYLDDIIVPSETVKEYIKHLKEVFALLNEAGLTINPK</sequence>
<dbReference type="InterPro" id="IPR043502">
    <property type="entry name" value="DNA/RNA_pol_sf"/>
</dbReference>
<proteinExistence type="predicted"/>
<dbReference type="OrthoDB" id="6423797at2759"/>
<gene>
    <name evidence="2" type="ORF">X975_22000</name>
</gene>
<dbReference type="Pfam" id="PF00078">
    <property type="entry name" value="RVT_1"/>
    <property type="match status" value="1"/>
</dbReference>
<reference evidence="2 3" key="1">
    <citation type="submission" date="2013-11" db="EMBL/GenBank/DDBJ databases">
        <title>Genome sequencing of Stegodyphus mimosarum.</title>
        <authorList>
            <person name="Bechsgaard J."/>
        </authorList>
    </citation>
    <scope>NUCLEOTIDE SEQUENCE [LARGE SCALE GENOMIC DNA]</scope>
</reference>
<evidence type="ECO:0000259" key="1">
    <source>
        <dbReference type="Pfam" id="PF00078"/>
    </source>
</evidence>
<dbReference type="Gene3D" id="3.30.70.270">
    <property type="match status" value="1"/>
</dbReference>
<feature type="non-terminal residue" evidence="2">
    <location>
        <position position="98"/>
    </location>
</feature>
<accession>A0A087TIW4</accession>
<dbReference type="PANTHER" id="PTHR24559:SF444">
    <property type="entry name" value="REVERSE TRANSCRIPTASE DOMAIN-CONTAINING PROTEIN"/>
    <property type="match status" value="1"/>
</dbReference>
<name>A0A087TIW4_STEMI</name>
<dbReference type="InterPro" id="IPR053134">
    <property type="entry name" value="RNA-dir_DNA_polymerase"/>
</dbReference>
<dbReference type="CDD" id="cd01647">
    <property type="entry name" value="RT_LTR"/>
    <property type="match status" value="1"/>
</dbReference>
<organism evidence="2 3">
    <name type="scientific">Stegodyphus mimosarum</name>
    <name type="common">African social velvet spider</name>
    <dbReference type="NCBI Taxonomy" id="407821"/>
    <lineage>
        <taxon>Eukaryota</taxon>
        <taxon>Metazoa</taxon>
        <taxon>Ecdysozoa</taxon>
        <taxon>Arthropoda</taxon>
        <taxon>Chelicerata</taxon>
        <taxon>Arachnida</taxon>
        <taxon>Araneae</taxon>
        <taxon>Araneomorphae</taxon>
        <taxon>Entelegynae</taxon>
        <taxon>Eresoidea</taxon>
        <taxon>Eresidae</taxon>
        <taxon>Stegodyphus</taxon>
    </lineage>
</organism>
<dbReference type="AlphaFoldDB" id="A0A087TIW4"/>
<dbReference type="InterPro" id="IPR000477">
    <property type="entry name" value="RT_dom"/>
</dbReference>
<dbReference type="GO" id="GO:0071897">
    <property type="term" value="P:DNA biosynthetic process"/>
    <property type="evidence" value="ECO:0007669"/>
    <property type="project" value="UniProtKB-ARBA"/>
</dbReference>